<dbReference type="Proteomes" id="UP001239167">
    <property type="component" value="Unassembled WGS sequence"/>
</dbReference>
<dbReference type="EMBL" id="JAUSUE010000011">
    <property type="protein sequence ID" value="MDQ0203947.1"/>
    <property type="molecule type" value="Genomic_DNA"/>
</dbReference>
<comment type="caution">
    <text evidence="1">Lacks conserved residue(s) required for the propagation of feature annotation.</text>
</comment>
<reference evidence="2 3" key="1">
    <citation type="submission" date="2023-07" db="EMBL/GenBank/DDBJ databases">
        <title>Genomic Encyclopedia of Type Strains, Phase IV (KMG-IV): sequencing the most valuable type-strain genomes for metagenomic binning, comparative biology and taxonomic classification.</title>
        <authorList>
            <person name="Goeker M."/>
        </authorList>
    </citation>
    <scope>NUCLEOTIDE SEQUENCE [LARGE SCALE GENOMIC DNA]</scope>
    <source>
        <strain evidence="2 3">DSM 16980</strain>
    </source>
</reference>
<dbReference type="Gene3D" id="2.40.33.40">
    <property type="entry name" value="Phosphotransferase system, glucitol/sorbitol-specific IIA component"/>
    <property type="match status" value="1"/>
</dbReference>
<sequence length="138" mass="15419">MDDEVFSFNDNYSRMGMMTMKVIYSNKIINAGKDVTAFGEEMVILFGDNAPDTLKDYCYTIPIVQTVKTIKPGQFFSIDGEKFEILHVGELAEKNLNGLGHLTVNFTAEKDNSLPGAIIVEKKSHRPIKIGTVIEIIE</sequence>
<accession>A0ABT9Y7X9</accession>
<protein>
    <submittedName>
        <fullName evidence="2">PTS system glucitol/sorbitol-specific IIA component</fullName>
    </submittedName>
</protein>
<dbReference type="PANTHER" id="PTHR40398:SF1">
    <property type="entry name" value="PTS SYSTEM GLUCITOL_SORBITOL-SPECIFIC EIIA COMPONENT"/>
    <property type="match status" value="1"/>
</dbReference>
<evidence type="ECO:0000313" key="3">
    <source>
        <dbReference type="Proteomes" id="UP001239167"/>
    </source>
</evidence>
<proteinExistence type="predicted"/>
<keyword evidence="3" id="KW-1185">Reference proteome</keyword>
<dbReference type="PANTHER" id="PTHR40398">
    <property type="entry name" value="PTS SYSTEM GLUCITOL/SORBITOL-SPECIFIC EIIA COMPONENT"/>
    <property type="match status" value="1"/>
</dbReference>
<dbReference type="InterPro" id="IPR004716">
    <property type="entry name" value="PTS_IIA_glucitol/sorbitol-sp"/>
</dbReference>
<dbReference type="PROSITE" id="PS51097">
    <property type="entry name" value="PTS_EIIA_TYPE_5"/>
    <property type="match status" value="1"/>
</dbReference>
<name>A0ABT9Y7X9_9FIRM</name>
<dbReference type="InterPro" id="IPR036665">
    <property type="entry name" value="PTS_IIA_glucitol/sorbitol_sf"/>
</dbReference>
<dbReference type="SUPFAM" id="SSF141530">
    <property type="entry name" value="PTSIIA/GutA-like"/>
    <property type="match status" value="1"/>
</dbReference>
<organism evidence="2 3">
    <name type="scientific">Pectinatus haikarae</name>
    <dbReference type="NCBI Taxonomy" id="349096"/>
    <lineage>
        <taxon>Bacteria</taxon>
        <taxon>Bacillati</taxon>
        <taxon>Bacillota</taxon>
        <taxon>Negativicutes</taxon>
        <taxon>Selenomonadales</taxon>
        <taxon>Selenomonadaceae</taxon>
        <taxon>Pectinatus</taxon>
    </lineage>
</organism>
<dbReference type="RefSeq" id="WP_196604224.1">
    <property type="nucleotide sequence ID" value="NZ_JAUSUE010000011.1"/>
</dbReference>
<evidence type="ECO:0000313" key="2">
    <source>
        <dbReference type="EMBL" id="MDQ0203947.1"/>
    </source>
</evidence>
<evidence type="ECO:0000256" key="1">
    <source>
        <dbReference type="PROSITE-ProRule" id="PRU00420"/>
    </source>
</evidence>
<comment type="caution">
    <text evidence="2">The sequence shown here is derived from an EMBL/GenBank/DDBJ whole genome shotgun (WGS) entry which is preliminary data.</text>
</comment>
<gene>
    <name evidence="2" type="ORF">J2S01_001667</name>
</gene>
<dbReference type="Pfam" id="PF03829">
    <property type="entry name" value="PTSIIA_gutA"/>
    <property type="match status" value="1"/>
</dbReference>